<gene>
    <name evidence="2" type="ORF">TREES_T100003194</name>
</gene>
<feature type="compositionally biased region" description="Polar residues" evidence="1">
    <location>
        <begin position="8"/>
        <end position="25"/>
    </location>
</feature>
<dbReference type="InParanoid" id="L9KJR0"/>
<feature type="region of interest" description="Disordered" evidence="1">
    <location>
        <begin position="1"/>
        <end position="33"/>
    </location>
</feature>
<protein>
    <submittedName>
        <fullName evidence="2">Uncharacterized protein</fullName>
    </submittedName>
</protein>
<dbReference type="AlphaFoldDB" id="L9KJR0"/>
<keyword evidence="3" id="KW-1185">Reference proteome</keyword>
<accession>L9KJR0</accession>
<reference evidence="3" key="1">
    <citation type="submission" date="2012-07" db="EMBL/GenBank/DDBJ databases">
        <title>Genome of the Chinese tree shrew, a rising model animal genetically related to primates.</title>
        <authorList>
            <person name="Zhang G."/>
            <person name="Fan Y."/>
            <person name="Yao Y."/>
            <person name="Huang Z."/>
        </authorList>
    </citation>
    <scope>NUCLEOTIDE SEQUENCE [LARGE SCALE GENOMIC DNA]</scope>
</reference>
<organism evidence="2 3">
    <name type="scientific">Tupaia chinensis</name>
    <name type="common">Chinese tree shrew</name>
    <name type="synonym">Tupaia belangeri chinensis</name>
    <dbReference type="NCBI Taxonomy" id="246437"/>
    <lineage>
        <taxon>Eukaryota</taxon>
        <taxon>Metazoa</taxon>
        <taxon>Chordata</taxon>
        <taxon>Craniata</taxon>
        <taxon>Vertebrata</taxon>
        <taxon>Euteleostomi</taxon>
        <taxon>Mammalia</taxon>
        <taxon>Eutheria</taxon>
        <taxon>Euarchontoglires</taxon>
        <taxon>Scandentia</taxon>
        <taxon>Tupaiidae</taxon>
        <taxon>Tupaia</taxon>
    </lineage>
</organism>
<dbReference type="Proteomes" id="UP000011518">
    <property type="component" value="Unassembled WGS sequence"/>
</dbReference>
<proteinExistence type="predicted"/>
<name>L9KJR0_TUPCH</name>
<evidence type="ECO:0000256" key="1">
    <source>
        <dbReference type="SAM" id="MobiDB-lite"/>
    </source>
</evidence>
<dbReference type="EMBL" id="KB320878">
    <property type="protein sequence ID" value="ELW61407.1"/>
    <property type="molecule type" value="Genomic_DNA"/>
</dbReference>
<evidence type="ECO:0000313" key="3">
    <source>
        <dbReference type="Proteomes" id="UP000011518"/>
    </source>
</evidence>
<feature type="region of interest" description="Disordered" evidence="1">
    <location>
        <begin position="370"/>
        <end position="415"/>
    </location>
</feature>
<reference evidence="3" key="2">
    <citation type="journal article" date="2013" name="Nat. Commun.">
        <title>Genome of the Chinese tree shrew.</title>
        <authorList>
            <person name="Fan Y."/>
            <person name="Huang Z.Y."/>
            <person name="Cao C.C."/>
            <person name="Chen C.S."/>
            <person name="Chen Y.X."/>
            <person name="Fan D.D."/>
            <person name="He J."/>
            <person name="Hou H.L."/>
            <person name="Hu L."/>
            <person name="Hu X.T."/>
            <person name="Jiang X.T."/>
            <person name="Lai R."/>
            <person name="Lang Y.S."/>
            <person name="Liang B."/>
            <person name="Liao S.G."/>
            <person name="Mu D."/>
            <person name="Ma Y.Y."/>
            <person name="Niu Y.Y."/>
            <person name="Sun X.Q."/>
            <person name="Xia J.Q."/>
            <person name="Xiao J."/>
            <person name="Xiong Z.Q."/>
            <person name="Xu L."/>
            <person name="Yang L."/>
            <person name="Zhang Y."/>
            <person name="Zhao W."/>
            <person name="Zhao X.D."/>
            <person name="Zheng Y.T."/>
            <person name="Zhou J.M."/>
            <person name="Zhu Y.B."/>
            <person name="Zhang G.J."/>
            <person name="Wang J."/>
            <person name="Yao Y.G."/>
        </authorList>
    </citation>
    <scope>NUCLEOTIDE SEQUENCE [LARGE SCALE GENOMIC DNA]</scope>
</reference>
<feature type="region of interest" description="Disordered" evidence="1">
    <location>
        <begin position="149"/>
        <end position="168"/>
    </location>
</feature>
<feature type="region of interest" description="Disordered" evidence="1">
    <location>
        <begin position="193"/>
        <end position="212"/>
    </location>
</feature>
<sequence>MRRDSFGPHNTFSSSHMLPQATPTQGRLKKQRSLSVPTLVAEMARDSASVFRHAGGTFSTPALTVLCGHPLFASSVHLAGLTWPSLAIQLSVFETQEVHAAQESGVWLRSDEQRRDPCLAHGGSHRTVTQWLLREQRRPECLELVRKKERGRRHAEPAKATQGAPSESEVLQLRRDVGGGGHQMKHYRGRTSVEPSHFNHHAPSCSTGSVEPSHFNHHAPSCSTGSVEPSHFNHHAPSCSTGSVEPSHFNHHAPSCSTGSVEPSHFNHHAPSCSTGSVEPSHFNHHAPSCSTGSVEPSHFNHHAPSCSTGSVEPSHFNHHAPSCSTGSVEPSHFNHHAPSCSTGSVEPSHFNHHAPSCSTGSVEPSHFNHHAPSCSTGSVEPSHFNHHAPSCSTGSVEPSHFNHHAPSCSTGSVEPSHFNHHAPSCSTGSKQLKTKTLTLLRDTTRPKSRKLPYQHVRGKRRGLTAGVTGESMENGSGYSPGKTLDGKDNLLTAISVIVIGTSCDLQAALNPCLSPSDPAGY</sequence>
<evidence type="ECO:0000313" key="2">
    <source>
        <dbReference type="EMBL" id="ELW61407.1"/>
    </source>
</evidence>